<name>A0A975BBK0_9BACT</name>
<dbReference type="AlphaFoldDB" id="A0A975BBK0"/>
<protein>
    <submittedName>
        <fullName evidence="1">Uncharacterized protein</fullName>
    </submittedName>
</protein>
<evidence type="ECO:0000313" key="2">
    <source>
        <dbReference type="Proteomes" id="UP000663720"/>
    </source>
</evidence>
<evidence type="ECO:0000313" key="1">
    <source>
        <dbReference type="EMBL" id="QTA82308.1"/>
    </source>
</evidence>
<dbReference type="KEGG" id="dli:dnl_46820"/>
<gene>
    <name evidence="1" type="ORF">dnl_46820</name>
</gene>
<reference evidence="1" key="1">
    <citation type="journal article" date="2021" name="Microb. Physiol.">
        <title>Proteogenomic Insights into the Physiology of Marine, Sulfate-Reducing, Filamentous Desulfonema limicola and Desulfonema magnum.</title>
        <authorList>
            <person name="Schnaars V."/>
            <person name="Wohlbrand L."/>
            <person name="Scheve S."/>
            <person name="Hinrichs C."/>
            <person name="Reinhardt R."/>
            <person name="Rabus R."/>
        </authorList>
    </citation>
    <scope>NUCLEOTIDE SEQUENCE</scope>
    <source>
        <strain evidence="1">5ac10</strain>
    </source>
</reference>
<accession>A0A975BBK0</accession>
<keyword evidence="2" id="KW-1185">Reference proteome</keyword>
<proteinExistence type="predicted"/>
<organism evidence="1 2">
    <name type="scientific">Desulfonema limicola</name>
    <dbReference type="NCBI Taxonomy" id="45656"/>
    <lineage>
        <taxon>Bacteria</taxon>
        <taxon>Pseudomonadati</taxon>
        <taxon>Thermodesulfobacteriota</taxon>
        <taxon>Desulfobacteria</taxon>
        <taxon>Desulfobacterales</taxon>
        <taxon>Desulfococcaceae</taxon>
        <taxon>Desulfonema</taxon>
    </lineage>
</organism>
<dbReference type="EMBL" id="CP061799">
    <property type="protein sequence ID" value="QTA82308.1"/>
    <property type="molecule type" value="Genomic_DNA"/>
</dbReference>
<dbReference type="Proteomes" id="UP000663720">
    <property type="component" value="Chromosome"/>
</dbReference>
<sequence>MENRLTSEIMNPVFALIPAHILIIKQKLESLIKTMYLYYFKFQQG</sequence>